<dbReference type="InterPro" id="IPR008991">
    <property type="entry name" value="Translation_prot_SH3-like_sf"/>
</dbReference>
<evidence type="ECO:0000313" key="8">
    <source>
        <dbReference type="Proteomes" id="UP001144205"/>
    </source>
</evidence>
<comment type="similarity">
    <text evidence="4">Belongs to the NusG family.</text>
</comment>
<dbReference type="PANTHER" id="PTHR30265">
    <property type="entry name" value="RHO-INTERACTING TRANSCRIPTION TERMINATION FACTOR NUSG"/>
    <property type="match status" value="1"/>
</dbReference>
<keyword evidence="8" id="KW-1185">Reference proteome</keyword>
<keyword evidence="1 4" id="KW-0889">Transcription antitermination</keyword>
<sequence length="170" mass="18971">MSAQPREEDWYLAQLKPNALRIAERNLHRQGFRTFLPQVEETKRRGGRFETALKPLFPGYVFVAFDATLGGWRAINATQGITRLVGLGRGPVAVHRGIMDALRARCDAQGILLPGERLREGQGVRITAGPFADFVATIERITPDRRAWVLLELMGRETRVAVPTDGLRPA</sequence>
<keyword evidence="2 4" id="KW-0805">Transcription regulation</keyword>
<evidence type="ECO:0000259" key="6">
    <source>
        <dbReference type="SMART" id="SM00739"/>
    </source>
</evidence>
<gene>
    <name evidence="7" type="primary">rfaH</name>
    <name evidence="7" type="ORF">STA1M1_30900</name>
</gene>
<evidence type="ECO:0000256" key="2">
    <source>
        <dbReference type="ARBA" id="ARBA00023015"/>
    </source>
</evidence>
<evidence type="ECO:0000256" key="1">
    <source>
        <dbReference type="ARBA" id="ARBA00022814"/>
    </source>
</evidence>
<dbReference type="PANTHER" id="PTHR30265:SF7">
    <property type="entry name" value="TRANSCRIPTION ANTITERMINATION PROTEIN RFAH"/>
    <property type="match status" value="1"/>
</dbReference>
<dbReference type="RefSeq" id="WP_281843255.1">
    <property type="nucleotide sequence ID" value="NZ_BROH01000010.1"/>
</dbReference>
<dbReference type="EMBL" id="BROH01000010">
    <property type="protein sequence ID" value="GKY89221.1"/>
    <property type="molecule type" value="Genomic_DNA"/>
</dbReference>
<organism evidence="7 8">
    <name type="scientific">Sinisalibacter aestuarii</name>
    <dbReference type="NCBI Taxonomy" id="2949426"/>
    <lineage>
        <taxon>Bacteria</taxon>
        <taxon>Pseudomonadati</taxon>
        <taxon>Pseudomonadota</taxon>
        <taxon>Alphaproteobacteria</taxon>
        <taxon>Rhodobacterales</taxon>
        <taxon>Roseobacteraceae</taxon>
        <taxon>Sinisalibacter</taxon>
    </lineage>
</organism>
<dbReference type="InterPro" id="IPR006645">
    <property type="entry name" value="NGN-like_dom"/>
</dbReference>
<keyword evidence="3 4" id="KW-0804">Transcription</keyword>
<evidence type="ECO:0000256" key="4">
    <source>
        <dbReference type="RuleBase" id="RU000538"/>
    </source>
</evidence>
<comment type="function">
    <text evidence="4">Participates in transcription elongation, termination and antitermination.</text>
</comment>
<dbReference type="InterPro" id="IPR043425">
    <property type="entry name" value="NusG-like"/>
</dbReference>
<dbReference type="SMART" id="SM00739">
    <property type="entry name" value="KOW"/>
    <property type="match status" value="1"/>
</dbReference>
<dbReference type="Pfam" id="PF02357">
    <property type="entry name" value="NusG"/>
    <property type="match status" value="1"/>
</dbReference>
<accession>A0ABQ5LW65</accession>
<dbReference type="Gene3D" id="3.30.70.940">
    <property type="entry name" value="NusG, N-terminal domain"/>
    <property type="match status" value="1"/>
</dbReference>
<dbReference type="SMART" id="SM00738">
    <property type="entry name" value="NGN"/>
    <property type="match status" value="1"/>
</dbReference>
<dbReference type="InterPro" id="IPR001062">
    <property type="entry name" value="Transcrpt_antiterm_NusG"/>
</dbReference>
<feature type="domain" description="NusG-like N-terminal" evidence="5">
    <location>
        <begin position="7"/>
        <end position="106"/>
    </location>
</feature>
<protein>
    <recommendedName>
        <fullName evidence="4">Transcription termination/antitermination protein NusG</fullName>
    </recommendedName>
</protein>
<evidence type="ECO:0000259" key="5">
    <source>
        <dbReference type="SMART" id="SM00738"/>
    </source>
</evidence>
<dbReference type="SUPFAM" id="SSF50104">
    <property type="entry name" value="Translation proteins SH3-like domain"/>
    <property type="match status" value="1"/>
</dbReference>
<proteinExistence type="inferred from homology"/>
<feature type="domain" description="KOW" evidence="6">
    <location>
        <begin position="117"/>
        <end position="144"/>
    </location>
</feature>
<dbReference type="CDD" id="cd09892">
    <property type="entry name" value="NGN_SP_RfaH"/>
    <property type="match status" value="1"/>
</dbReference>
<evidence type="ECO:0000256" key="3">
    <source>
        <dbReference type="ARBA" id="ARBA00023163"/>
    </source>
</evidence>
<dbReference type="PRINTS" id="PR00338">
    <property type="entry name" value="NUSGTNSCPFCT"/>
</dbReference>
<dbReference type="InterPro" id="IPR005824">
    <property type="entry name" value="KOW"/>
</dbReference>
<name>A0ABQ5LW65_9RHOB</name>
<reference evidence="7" key="1">
    <citation type="journal article" date="2023" name="Int. J. Syst. Evol. Microbiol.">
        <title>Sinisalibacter aestuarii sp. nov., isolated from estuarine sediment of the Arakawa River.</title>
        <authorList>
            <person name="Arafat S.T."/>
            <person name="Hirano S."/>
            <person name="Sato A."/>
            <person name="Takeuchi K."/>
            <person name="Yasuda T."/>
            <person name="Terahara T."/>
            <person name="Hamada M."/>
            <person name="Kobayashi T."/>
        </authorList>
    </citation>
    <scope>NUCLEOTIDE SEQUENCE</scope>
    <source>
        <strain evidence="7">B-399</strain>
    </source>
</reference>
<dbReference type="InterPro" id="IPR036735">
    <property type="entry name" value="NGN_dom_sf"/>
</dbReference>
<keyword evidence="4" id="KW-0806">Transcription termination</keyword>
<dbReference type="Proteomes" id="UP001144205">
    <property type="component" value="Unassembled WGS sequence"/>
</dbReference>
<dbReference type="CDD" id="cd06091">
    <property type="entry name" value="KOW_NusG"/>
    <property type="match status" value="1"/>
</dbReference>
<dbReference type="SUPFAM" id="SSF82679">
    <property type="entry name" value="N-utilization substance G protein NusG, N-terminal domain"/>
    <property type="match status" value="1"/>
</dbReference>
<evidence type="ECO:0000313" key="7">
    <source>
        <dbReference type="EMBL" id="GKY89221.1"/>
    </source>
</evidence>
<dbReference type="Pfam" id="PF00467">
    <property type="entry name" value="KOW"/>
    <property type="match status" value="1"/>
</dbReference>
<comment type="caution">
    <text evidence="7">The sequence shown here is derived from an EMBL/GenBank/DDBJ whole genome shotgun (WGS) entry which is preliminary data.</text>
</comment>